<dbReference type="CDD" id="cd00118">
    <property type="entry name" value="LysM"/>
    <property type="match status" value="1"/>
</dbReference>
<reference evidence="5 6" key="1">
    <citation type="submission" date="2020-08" db="EMBL/GenBank/DDBJ databases">
        <title>Complete Genome Sequence of Effusibacillus dendaii Strain skT53, Isolated from Farmland soil.</title>
        <authorList>
            <person name="Konishi T."/>
            <person name="Kawasaki H."/>
        </authorList>
    </citation>
    <scope>NUCLEOTIDE SEQUENCE [LARGE SCALE GENOMIC DNA]</scope>
    <source>
        <strain evidence="6">skT53</strain>
    </source>
</reference>
<evidence type="ECO:0000259" key="4">
    <source>
        <dbReference type="PROSITE" id="PS51910"/>
    </source>
</evidence>
<name>A0A7I8DES5_9BACL</name>
<dbReference type="PROSITE" id="PS51782">
    <property type="entry name" value="LYSM"/>
    <property type="match status" value="2"/>
</dbReference>
<accession>A0A7I8DES5</accession>
<dbReference type="InterPro" id="IPR018392">
    <property type="entry name" value="LysM"/>
</dbReference>
<dbReference type="InterPro" id="IPR041704">
    <property type="entry name" value="CFLE_GH18"/>
</dbReference>
<dbReference type="GO" id="GO:0012505">
    <property type="term" value="C:endomembrane system"/>
    <property type="evidence" value="ECO:0007669"/>
    <property type="project" value="TreeGrafter"/>
</dbReference>
<dbReference type="Pfam" id="PF00704">
    <property type="entry name" value="Glyco_hydro_18"/>
    <property type="match status" value="1"/>
</dbReference>
<dbReference type="SMART" id="SM00257">
    <property type="entry name" value="LysM"/>
    <property type="match status" value="2"/>
</dbReference>
<dbReference type="CDD" id="cd02874">
    <property type="entry name" value="GH18_CFLE_spore_hydrolase"/>
    <property type="match status" value="1"/>
</dbReference>
<dbReference type="Gene3D" id="3.10.50.10">
    <property type="match status" value="1"/>
</dbReference>
<dbReference type="GO" id="GO:0070492">
    <property type="term" value="F:oligosaccharide binding"/>
    <property type="evidence" value="ECO:0007669"/>
    <property type="project" value="TreeGrafter"/>
</dbReference>
<dbReference type="Proteomes" id="UP000593802">
    <property type="component" value="Chromosome"/>
</dbReference>
<gene>
    <name evidence="5" type="ORF">skT53_35500</name>
</gene>
<dbReference type="InterPro" id="IPR017853">
    <property type="entry name" value="GH"/>
</dbReference>
<dbReference type="SUPFAM" id="SSF54106">
    <property type="entry name" value="LysM domain"/>
    <property type="match status" value="1"/>
</dbReference>
<dbReference type="InterPro" id="IPR029070">
    <property type="entry name" value="Chitinase_insertion_sf"/>
</dbReference>
<evidence type="ECO:0000256" key="1">
    <source>
        <dbReference type="ARBA" id="ARBA00022801"/>
    </source>
</evidence>
<evidence type="ECO:0000256" key="2">
    <source>
        <dbReference type="ARBA" id="ARBA00023295"/>
    </source>
</evidence>
<feature type="domain" description="LysM" evidence="3">
    <location>
        <begin position="2"/>
        <end position="45"/>
    </location>
</feature>
<feature type="domain" description="GH18" evidence="4">
    <location>
        <begin position="104"/>
        <end position="433"/>
    </location>
</feature>
<dbReference type="EMBL" id="AP023366">
    <property type="protein sequence ID" value="BCJ88565.1"/>
    <property type="molecule type" value="Genomic_DNA"/>
</dbReference>
<sequence>MFVHVVKAGETLYSIAELYDGTAERIRAANQLQGDDIVPGMGLIIPAGPSTTLERYVIQPGDTLESISQQKKLPPFIVRASNERFAEQSLEPGKTIWLPVPVRSHRLIDVHAFLIPTGSELDEEILHDTADCLTFADLFSYQVQRDGTLSDLSDAKALSKMRQERVGAFATITNFDGSQFNPELARWIIKDRQLRRQTIQNILHLVQSKGHYGINIDFEHLYPQDRAYFTAFVRELSECAQPQKIPVAVTSGPKTADNPSNPWVGAYDYPALGQIADQIILLTFEWGWAGGPPMAIAPLHMIQKVICYASSVMPADKIFMGMALYGYNWPMPFREGQRAAGISPQASIQQAVRANTHIHFHPESASPTFVYRGADQELRQVWFEDARSILAKLHLVQEHGLRGISYWMLGHSFPQNWTILQDTFKVRKVFFRT</sequence>
<dbReference type="GO" id="GO:0005975">
    <property type="term" value="P:carbohydrate metabolic process"/>
    <property type="evidence" value="ECO:0007669"/>
    <property type="project" value="InterPro"/>
</dbReference>
<keyword evidence="1" id="KW-0378">Hydrolase</keyword>
<dbReference type="PANTHER" id="PTHR46066">
    <property type="entry name" value="CHITINASE DOMAIN-CONTAINING PROTEIN 1 FAMILY MEMBER"/>
    <property type="match status" value="1"/>
</dbReference>
<dbReference type="KEGG" id="eff:skT53_35500"/>
<organism evidence="5 6">
    <name type="scientific">Effusibacillus dendaii</name>
    <dbReference type="NCBI Taxonomy" id="2743772"/>
    <lineage>
        <taxon>Bacteria</taxon>
        <taxon>Bacillati</taxon>
        <taxon>Bacillota</taxon>
        <taxon>Bacilli</taxon>
        <taxon>Bacillales</taxon>
        <taxon>Alicyclobacillaceae</taxon>
        <taxon>Effusibacillus</taxon>
    </lineage>
</organism>
<dbReference type="AlphaFoldDB" id="A0A7I8DES5"/>
<dbReference type="RefSeq" id="WP_200759152.1">
    <property type="nucleotide sequence ID" value="NZ_AP023366.1"/>
</dbReference>
<evidence type="ECO:0000259" key="3">
    <source>
        <dbReference type="PROSITE" id="PS51782"/>
    </source>
</evidence>
<dbReference type="PANTHER" id="PTHR46066:SF2">
    <property type="entry name" value="CHITINASE DOMAIN-CONTAINING PROTEIN 1"/>
    <property type="match status" value="1"/>
</dbReference>
<dbReference type="InterPro" id="IPR011583">
    <property type="entry name" value="Chitinase_II/V-like_cat"/>
</dbReference>
<dbReference type="Gene3D" id="3.20.20.80">
    <property type="entry name" value="Glycosidases"/>
    <property type="match status" value="1"/>
</dbReference>
<dbReference type="InterPro" id="IPR001223">
    <property type="entry name" value="Glyco_hydro18_cat"/>
</dbReference>
<dbReference type="PROSITE" id="PS51910">
    <property type="entry name" value="GH18_2"/>
    <property type="match status" value="1"/>
</dbReference>
<evidence type="ECO:0000313" key="5">
    <source>
        <dbReference type="EMBL" id="BCJ88565.1"/>
    </source>
</evidence>
<dbReference type="GO" id="GO:0016798">
    <property type="term" value="F:hydrolase activity, acting on glycosyl bonds"/>
    <property type="evidence" value="ECO:0007669"/>
    <property type="project" value="UniProtKB-KW"/>
</dbReference>
<evidence type="ECO:0000313" key="6">
    <source>
        <dbReference type="Proteomes" id="UP000593802"/>
    </source>
</evidence>
<dbReference type="SUPFAM" id="SSF51445">
    <property type="entry name" value="(Trans)glycosidases"/>
    <property type="match status" value="1"/>
</dbReference>
<proteinExistence type="predicted"/>
<dbReference type="Pfam" id="PF01476">
    <property type="entry name" value="LysM"/>
    <property type="match status" value="2"/>
</dbReference>
<dbReference type="Gene3D" id="3.10.350.10">
    <property type="entry name" value="LysM domain"/>
    <property type="match status" value="2"/>
</dbReference>
<keyword evidence="2" id="KW-0326">Glycosidase</keyword>
<dbReference type="GO" id="GO:0008061">
    <property type="term" value="F:chitin binding"/>
    <property type="evidence" value="ECO:0007669"/>
    <property type="project" value="InterPro"/>
</dbReference>
<feature type="domain" description="LysM" evidence="3">
    <location>
        <begin position="54"/>
        <end position="98"/>
    </location>
</feature>
<protein>
    <submittedName>
        <fullName evidence="5">Germination protein</fullName>
    </submittedName>
</protein>
<dbReference type="InterPro" id="IPR036779">
    <property type="entry name" value="LysM_dom_sf"/>
</dbReference>
<dbReference type="SMART" id="SM00636">
    <property type="entry name" value="Glyco_18"/>
    <property type="match status" value="1"/>
</dbReference>
<keyword evidence="6" id="KW-1185">Reference proteome</keyword>